<keyword evidence="5" id="KW-0106">Calcium</keyword>
<feature type="binding site" evidence="10">
    <location>
        <position position="280"/>
    </location>
    <ligand>
        <name>beta-D-galactose</name>
        <dbReference type="ChEBI" id="CHEBI:27667"/>
    </ligand>
</feature>
<keyword evidence="13" id="KW-1185">Reference proteome</keyword>
<evidence type="ECO:0000313" key="13">
    <source>
        <dbReference type="Proteomes" id="UP000247973"/>
    </source>
</evidence>
<dbReference type="SUPFAM" id="SSF74650">
    <property type="entry name" value="Galactose mutarotase-like"/>
    <property type="match status" value="1"/>
</dbReference>
<sequence length="383" mass="43038">MKIHQLLYIGFSALCLMGCKNKPIENTDIRLLAEKDFSATVNNKQVGIYTLDSGNGIIMQVTNLGGRIVSLWTPDRNNKYEDIVLGYNNIEEYINNPNSRFLGSVLGRYANRIANGQFELDRVKYQLPQNSGTNCLHGGTSGFDVVVWNVDSVSNNEIHLSYLSPDGDNGFPGNLNVKMAYSLTSENEFKIKYMATTDKPTHVNLSNHSYFNLKGEGNGTILDHELTVNADSITPINGFSIPTGEYLSVENTPFDFRISIVIGKRINDENEQLKNGSGYDHNWVLNRKTESDVEWAATLYEPTSGRQMQIWTDQPGIQIYTSNFAKGTDIGKYNKPHNYRESIALETQKFPDSPNQSHFPSTRLDPGQVYVQNTVYKFSNNAN</sequence>
<evidence type="ECO:0000256" key="8">
    <source>
        <dbReference type="PIRNR" id="PIRNR005096"/>
    </source>
</evidence>
<evidence type="ECO:0000313" key="12">
    <source>
        <dbReference type="EMBL" id="PXV60177.1"/>
    </source>
</evidence>
<comment type="pathway">
    <text evidence="2 8">Carbohydrate metabolism; hexose metabolism.</text>
</comment>
<dbReference type="PANTHER" id="PTHR10091:SF0">
    <property type="entry name" value="GALACTOSE MUTAROTASE"/>
    <property type="match status" value="1"/>
</dbReference>
<feature type="active site" description="Proton acceptor" evidence="9">
    <location>
        <position position="346"/>
    </location>
</feature>
<evidence type="ECO:0000256" key="9">
    <source>
        <dbReference type="PIRSR" id="PIRSR005096-1"/>
    </source>
</evidence>
<dbReference type="Proteomes" id="UP000247973">
    <property type="component" value="Unassembled WGS sequence"/>
</dbReference>
<comment type="caution">
    <text evidence="12">The sequence shown here is derived from an EMBL/GenBank/DDBJ whole genome shotgun (WGS) entry which is preliminary data.</text>
</comment>
<dbReference type="GO" id="GO:0005737">
    <property type="term" value="C:cytoplasm"/>
    <property type="evidence" value="ECO:0007669"/>
    <property type="project" value="TreeGrafter"/>
</dbReference>
<comment type="cofactor">
    <cofactor evidence="1">
        <name>Ca(2+)</name>
        <dbReference type="ChEBI" id="CHEBI:29108"/>
    </cofactor>
</comment>
<feature type="active site" description="Proton donor" evidence="9">
    <location>
        <position position="208"/>
    </location>
</feature>
<comment type="catalytic activity">
    <reaction evidence="8">
        <text>alpha-D-glucose = beta-D-glucose</text>
        <dbReference type="Rhea" id="RHEA:10264"/>
        <dbReference type="ChEBI" id="CHEBI:15903"/>
        <dbReference type="ChEBI" id="CHEBI:17925"/>
        <dbReference type="EC" id="5.1.3.3"/>
    </reaction>
</comment>
<dbReference type="InterPro" id="IPR014718">
    <property type="entry name" value="GH-type_carb-bd"/>
</dbReference>
<dbReference type="InterPro" id="IPR008183">
    <property type="entry name" value="Aldose_1/G6P_1-epimerase"/>
</dbReference>
<evidence type="ECO:0000256" key="5">
    <source>
        <dbReference type="ARBA" id="ARBA00022837"/>
    </source>
</evidence>
<name>A0A2V3PJ46_9BACT</name>
<dbReference type="GO" id="GO:0030246">
    <property type="term" value="F:carbohydrate binding"/>
    <property type="evidence" value="ECO:0007669"/>
    <property type="project" value="InterPro"/>
</dbReference>
<dbReference type="CDD" id="cd09019">
    <property type="entry name" value="galactose_mutarotase_like"/>
    <property type="match status" value="1"/>
</dbReference>
<evidence type="ECO:0000256" key="4">
    <source>
        <dbReference type="ARBA" id="ARBA00011245"/>
    </source>
</evidence>
<dbReference type="GO" id="GO:0004034">
    <property type="term" value="F:aldose 1-epimerase activity"/>
    <property type="evidence" value="ECO:0007669"/>
    <property type="project" value="UniProtKB-EC"/>
</dbReference>
<dbReference type="Pfam" id="PF01263">
    <property type="entry name" value="Aldose_epim"/>
    <property type="match status" value="1"/>
</dbReference>
<dbReference type="OrthoDB" id="9779408at2"/>
<dbReference type="Gene3D" id="2.70.98.10">
    <property type="match status" value="1"/>
</dbReference>
<organism evidence="12 13">
    <name type="scientific">Dysgonomonas alginatilytica</name>
    <dbReference type="NCBI Taxonomy" id="1605892"/>
    <lineage>
        <taxon>Bacteria</taxon>
        <taxon>Pseudomonadati</taxon>
        <taxon>Bacteroidota</taxon>
        <taxon>Bacteroidia</taxon>
        <taxon>Bacteroidales</taxon>
        <taxon>Dysgonomonadaceae</taxon>
        <taxon>Dysgonomonas</taxon>
    </lineage>
</organism>
<dbReference type="InterPro" id="IPR015443">
    <property type="entry name" value="Aldose_1-epimerase"/>
</dbReference>
<accession>A0A2V3PJ46</accession>
<dbReference type="GO" id="GO:0033499">
    <property type="term" value="P:galactose catabolic process via UDP-galactose, Leloir pathway"/>
    <property type="evidence" value="ECO:0007669"/>
    <property type="project" value="TreeGrafter"/>
</dbReference>
<reference evidence="12 13" key="1">
    <citation type="submission" date="2018-03" db="EMBL/GenBank/DDBJ databases">
        <title>Genomic Encyclopedia of Archaeal and Bacterial Type Strains, Phase II (KMG-II): from individual species to whole genera.</title>
        <authorList>
            <person name="Goeker M."/>
        </authorList>
    </citation>
    <scope>NUCLEOTIDE SEQUENCE [LARGE SCALE GENOMIC DNA]</scope>
    <source>
        <strain evidence="12 13">DSM 100214</strain>
    </source>
</reference>
<evidence type="ECO:0000256" key="11">
    <source>
        <dbReference type="PIRSR" id="PIRSR005096-3"/>
    </source>
</evidence>
<comment type="similarity">
    <text evidence="3 8">Belongs to the aldose epimerase family.</text>
</comment>
<comment type="subunit">
    <text evidence="4">Monomer.</text>
</comment>
<dbReference type="InterPro" id="IPR047215">
    <property type="entry name" value="Galactose_mutarotase-like"/>
</dbReference>
<dbReference type="InterPro" id="IPR011013">
    <property type="entry name" value="Gal_mutarotase_sf_dom"/>
</dbReference>
<evidence type="ECO:0000256" key="3">
    <source>
        <dbReference type="ARBA" id="ARBA00006206"/>
    </source>
</evidence>
<evidence type="ECO:0000256" key="2">
    <source>
        <dbReference type="ARBA" id="ARBA00005028"/>
    </source>
</evidence>
<feature type="binding site" evidence="11">
    <location>
        <begin position="111"/>
        <end position="112"/>
    </location>
    <ligand>
        <name>beta-D-galactose</name>
        <dbReference type="ChEBI" id="CHEBI:27667"/>
    </ligand>
</feature>
<dbReference type="NCBIfam" id="NF008277">
    <property type="entry name" value="PRK11055.1"/>
    <property type="match status" value="1"/>
</dbReference>
<dbReference type="RefSeq" id="WP_110312110.1">
    <property type="nucleotide sequence ID" value="NZ_QICL01000030.1"/>
</dbReference>
<dbReference type="GO" id="GO:0006006">
    <property type="term" value="P:glucose metabolic process"/>
    <property type="evidence" value="ECO:0007669"/>
    <property type="project" value="TreeGrafter"/>
</dbReference>
<dbReference type="PANTHER" id="PTHR10091">
    <property type="entry name" value="ALDOSE-1-EPIMERASE"/>
    <property type="match status" value="1"/>
</dbReference>
<dbReference type="PIRSF" id="PIRSF005096">
    <property type="entry name" value="GALM"/>
    <property type="match status" value="1"/>
</dbReference>
<dbReference type="UniPathway" id="UPA00242"/>
<keyword evidence="7 8" id="KW-0119">Carbohydrate metabolism</keyword>
<evidence type="ECO:0000256" key="10">
    <source>
        <dbReference type="PIRSR" id="PIRSR005096-2"/>
    </source>
</evidence>
<protein>
    <recommendedName>
        <fullName evidence="8">Aldose 1-epimerase</fullName>
        <ecNumber evidence="8">5.1.3.3</ecNumber>
    </recommendedName>
</protein>
<dbReference type="EMBL" id="QICL01000030">
    <property type="protein sequence ID" value="PXV60177.1"/>
    <property type="molecule type" value="Genomic_DNA"/>
</dbReference>
<feature type="binding site" evidence="11">
    <location>
        <begin position="208"/>
        <end position="210"/>
    </location>
    <ligand>
        <name>beta-D-galactose</name>
        <dbReference type="ChEBI" id="CHEBI:27667"/>
    </ligand>
</feature>
<proteinExistence type="inferred from homology"/>
<gene>
    <name evidence="12" type="ORF">CLV62_13025</name>
</gene>
<evidence type="ECO:0000256" key="7">
    <source>
        <dbReference type="ARBA" id="ARBA00023277"/>
    </source>
</evidence>
<dbReference type="AlphaFoldDB" id="A0A2V3PJ46"/>
<evidence type="ECO:0000256" key="6">
    <source>
        <dbReference type="ARBA" id="ARBA00023235"/>
    </source>
</evidence>
<keyword evidence="6 8" id="KW-0413">Isomerase</keyword>
<evidence type="ECO:0000256" key="1">
    <source>
        <dbReference type="ARBA" id="ARBA00001913"/>
    </source>
</evidence>
<dbReference type="EC" id="5.1.3.3" evidence="8"/>